<dbReference type="Proteomes" id="UP000466586">
    <property type="component" value="Unassembled WGS sequence"/>
</dbReference>
<evidence type="ECO:0000256" key="14">
    <source>
        <dbReference type="SAM" id="Phobius"/>
    </source>
</evidence>
<evidence type="ECO:0000256" key="7">
    <source>
        <dbReference type="ARBA" id="ARBA00022692"/>
    </source>
</evidence>
<evidence type="ECO:0000256" key="8">
    <source>
        <dbReference type="ARBA" id="ARBA00022989"/>
    </source>
</evidence>
<reference evidence="16 17" key="1">
    <citation type="submission" date="2019-11" db="EMBL/GenBank/DDBJ databases">
        <title>Pedobacter sp. HMF7647 Genome sequencing and assembly.</title>
        <authorList>
            <person name="Kang H."/>
            <person name="Kim H."/>
            <person name="Joh K."/>
        </authorList>
    </citation>
    <scope>NUCLEOTIDE SEQUENCE [LARGE SCALE GENOMIC DNA]</scope>
    <source>
        <strain evidence="16 17">HMF7647</strain>
    </source>
</reference>
<dbReference type="InterPro" id="IPR016181">
    <property type="entry name" value="Acyl_CoA_acyltransferase"/>
</dbReference>
<feature type="transmembrane region" description="Helical" evidence="14">
    <location>
        <begin position="164"/>
        <end position="182"/>
    </location>
</feature>
<evidence type="ECO:0000256" key="11">
    <source>
        <dbReference type="ARBA" id="ARBA00023251"/>
    </source>
</evidence>
<keyword evidence="9" id="KW-0443">Lipid metabolism</keyword>
<dbReference type="AlphaFoldDB" id="A0A7K1Y7H1"/>
<feature type="transmembrane region" description="Helical" evidence="14">
    <location>
        <begin position="93"/>
        <end position="112"/>
    </location>
</feature>
<evidence type="ECO:0000256" key="10">
    <source>
        <dbReference type="ARBA" id="ARBA00023136"/>
    </source>
</evidence>
<dbReference type="PANTHER" id="PTHR34697">
    <property type="entry name" value="PHOSPHATIDYLGLYCEROL LYSYLTRANSFERASE"/>
    <property type="match status" value="1"/>
</dbReference>
<comment type="similarity">
    <text evidence="2">Belongs to the LPG synthase family.</text>
</comment>
<accession>A0A7K1Y7H1</accession>
<evidence type="ECO:0000256" key="2">
    <source>
        <dbReference type="ARBA" id="ARBA00008627"/>
    </source>
</evidence>
<evidence type="ECO:0000256" key="6">
    <source>
        <dbReference type="ARBA" id="ARBA00022679"/>
    </source>
</evidence>
<feature type="transmembrane region" description="Helical" evidence="14">
    <location>
        <begin position="132"/>
        <end position="152"/>
    </location>
</feature>
<dbReference type="Pfam" id="PF09924">
    <property type="entry name" value="LPG_synthase_C"/>
    <property type="match status" value="1"/>
</dbReference>
<evidence type="ECO:0000256" key="9">
    <source>
        <dbReference type="ARBA" id="ARBA00023098"/>
    </source>
</evidence>
<evidence type="ECO:0000256" key="4">
    <source>
        <dbReference type="ARBA" id="ARBA00021546"/>
    </source>
</evidence>
<evidence type="ECO:0000313" key="16">
    <source>
        <dbReference type="EMBL" id="MXV50522.1"/>
    </source>
</evidence>
<gene>
    <name evidence="16" type="ORF">GS399_06015</name>
</gene>
<dbReference type="EMBL" id="WVHT01000002">
    <property type="protein sequence ID" value="MXV50522.1"/>
    <property type="molecule type" value="Genomic_DNA"/>
</dbReference>
<feature type="transmembrane region" description="Helical" evidence="14">
    <location>
        <begin position="218"/>
        <end position="237"/>
    </location>
</feature>
<feature type="transmembrane region" description="Helical" evidence="14">
    <location>
        <begin position="505"/>
        <end position="529"/>
    </location>
</feature>
<keyword evidence="17" id="KW-1185">Reference proteome</keyword>
<dbReference type="GO" id="GO:0046677">
    <property type="term" value="P:response to antibiotic"/>
    <property type="evidence" value="ECO:0007669"/>
    <property type="project" value="UniProtKB-KW"/>
</dbReference>
<evidence type="ECO:0000256" key="1">
    <source>
        <dbReference type="ARBA" id="ARBA00004651"/>
    </source>
</evidence>
<feature type="transmembrane region" description="Helical" evidence="14">
    <location>
        <begin position="52"/>
        <end position="72"/>
    </location>
</feature>
<dbReference type="SUPFAM" id="SSF55729">
    <property type="entry name" value="Acyl-CoA N-acyltransferases (Nat)"/>
    <property type="match status" value="1"/>
</dbReference>
<keyword evidence="11" id="KW-0046">Antibiotic resistance</keyword>
<feature type="transmembrane region" description="Helical" evidence="14">
    <location>
        <begin position="365"/>
        <end position="387"/>
    </location>
</feature>
<comment type="caution">
    <text evidence="16">The sequence shown here is derived from an EMBL/GenBank/DDBJ whole genome shotgun (WGS) entry which is preliminary data.</text>
</comment>
<protein>
    <recommendedName>
        <fullName evidence="4">Phosphatidylglycerol lysyltransferase</fullName>
        <ecNumber evidence="3">2.3.2.3</ecNumber>
    </recommendedName>
    <alternativeName>
        <fullName evidence="12">Lysylphosphatidylglycerol synthase</fullName>
    </alternativeName>
</protein>
<proteinExistence type="inferred from homology"/>
<feature type="transmembrane region" description="Helical" evidence="14">
    <location>
        <begin position="323"/>
        <end position="345"/>
    </location>
</feature>
<evidence type="ECO:0000256" key="5">
    <source>
        <dbReference type="ARBA" id="ARBA00022475"/>
    </source>
</evidence>
<dbReference type="GO" id="GO:0006629">
    <property type="term" value="P:lipid metabolic process"/>
    <property type="evidence" value="ECO:0007669"/>
    <property type="project" value="UniProtKB-KW"/>
</dbReference>
<evidence type="ECO:0000256" key="3">
    <source>
        <dbReference type="ARBA" id="ARBA00012014"/>
    </source>
</evidence>
<organism evidence="16 17">
    <name type="scientific">Hufsiella arboris</name>
    <dbReference type="NCBI Taxonomy" id="2695275"/>
    <lineage>
        <taxon>Bacteria</taxon>
        <taxon>Pseudomonadati</taxon>
        <taxon>Bacteroidota</taxon>
        <taxon>Sphingobacteriia</taxon>
        <taxon>Sphingobacteriales</taxon>
        <taxon>Sphingobacteriaceae</taxon>
        <taxon>Hufsiella</taxon>
    </lineage>
</organism>
<keyword evidence="8 14" id="KW-1133">Transmembrane helix</keyword>
<keyword evidence="7 14" id="KW-0812">Transmembrane</keyword>
<name>A0A7K1Y7H1_9SPHI</name>
<feature type="domain" description="Phosphatidylglycerol lysyltransferase C-terminal" evidence="15">
    <location>
        <begin position="550"/>
        <end position="842"/>
    </location>
</feature>
<dbReference type="InterPro" id="IPR024320">
    <property type="entry name" value="LPG_synthase_C"/>
</dbReference>
<comment type="catalytic activity">
    <reaction evidence="13">
        <text>L-lysyl-tRNA(Lys) + a 1,2-diacyl-sn-glycero-3-phospho-(1'-sn-glycerol) = a 1,2-diacyl-sn-glycero-3-phospho-1'-(3'-O-L-lysyl)-sn-glycerol + tRNA(Lys)</text>
        <dbReference type="Rhea" id="RHEA:10668"/>
        <dbReference type="Rhea" id="RHEA-COMP:9696"/>
        <dbReference type="Rhea" id="RHEA-COMP:9697"/>
        <dbReference type="ChEBI" id="CHEBI:64716"/>
        <dbReference type="ChEBI" id="CHEBI:75792"/>
        <dbReference type="ChEBI" id="CHEBI:78442"/>
        <dbReference type="ChEBI" id="CHEBI:78529"/>
        <dbReference type="EC" id="2.3.2.3"/>
    </reaction>
</comment>
<feature type="transmembrane region" description="Helical" evidence="14">
    <location>
        <begin position="15"/>
        <end position="32"/>
    </location>
</feature>
<keyword evidence="10 14" id="KW-0472">Membrane</keyword>
<dbReference type="InterPro" id="IPR051211">
    <property type="entry name" value="PG_lysyltransferase"/>
</dbReference>
<keyword evidence="5" id="KW-1003">Cell membrane</keyword>
<comment type="subcellular location">
    <subcellularLocation>
        <location evidence="1">Cell membrane</location>
        <topology evidence="1">Multi-pass membrane protein</topology>
    </subcellularLocation>
</comment>
<sequence>MTSVLKRSLKSGKQHFTEILAGFFIVLAIYFIRQQRNELVRVGSVLHNSNAAWIVGGLLLTLVYILLQGLMYQYSFRVVSKKVPLLLLVKLFLKRNFISVFLPGGGITSLAFFTKEIESQTVSKTKINFASYIYGVLGIASLIVVALPVLIYNGIRSSGNKSEWIALFSLAIIVGIIVWASISVWRKGFLYDQIVKWSPEFEVVLTELTSQRFLVKPLLGALLFSVLIEFTGMFHLFTAMKTLGLNASIEASVTGYVIATLFFCISPFLRGLGAVEVSLTFLLTRYGFTNIEAIAITLLYRFFEFWAPMAAGLVSFIFNKGNIILRIFPSVLILLMGIVNIVSVLTPALRSRMKMIHEFLPVEAIHASNDLVLIVGVLLIITAAFLLRGLKNAWYFAMLLSAASLVGHLTKAIDYEEAMLALFVMIVLLFTRRQYYIKGNKSTQSFGLGAAFIVFVAVIVYGIIGFYLLDKKHFGIDFSLPHSIKSTLDNFLLLNFIDLAPKTRFAVAFLRSLNFLGIGSLAFLVYSFVRPLTIDKSQTDLDNEKAKSLIEKYGCSSVDYFKTYFDKVLYFGSSVEGFIAYRVAENFAVVLDEPVCENSATKKTEILKEFETFCYRNALKPSYYRVDELRVDLFNQLGKKTLIIGQEAIVDLKQFSLEGKDKKSMRNALNSVSKKGFITKVYEAPIKEGLIQKLKLVSDEWLESMNRQEMVFSQGMFDWDELKNQTIITLETAGEKVVAFLNIIPDYAKGEATYDMIRKTNDAPGGNMDVLIVELITYLKNKGYSHLNMGLAPLSGIEKAKDIPERTIKFAYEKIQQFRHYRGLRDFKEKFDPDWQNKYLVYEHHFDLLQLPLALTKVMRP</sequence>
<feature type="transmembrane region" description="Helical" evidence="14">
    <location>
        <begin position="448"/>
        <end position="469"/>
    </location>
</feature>
<dbReference type="PANTHER" id="PTHR34697:SF2">
    <property type="entry name" value="PHOSPHATIDYLGLYCEROL LYSYLTRANSFERASE"/>
    <property type="match status" value="1"/>
</dbReference>
<keyword evidence="6" id="KW-0808">Transferase</keyword>
<evidence type="ECO:0000256" key="12">
    <source>
        <dbReference type="ARBA" id="ARBA00031899"/>
    </source>
</evidence>
<evidence type="ECO:0000256" key="13">
    <source>
        <dbReference type="ARBA" id="ARBA00047540"/>
    </source>
</evidence>
<dbReference type="RefSeq" id="WP_160843689.1">
    <property type="nucleotide sequence ID" value="NZ_WVHT01000002.1"/>
</dbReference>
<dbReference type="GO" id="GO:0055091">
    <property type="term" value="P:phospholipid homeostasis"/>
    <property type="evidence" value="ECO:0007669"/>
    <property type="project" value="TreeGrafter"/>
</dbReference>
<evidence type="ECO:0000259" key="15">
    <source>
        <dbReference type="Pfam" id="PF09924"/>
    </source>
</evidence>
<feature type="transmembrane region" description="Helical" evidence="14">
    <location>
        <begin position="281"/>
        <end position="303"/>
    </location>
</feature>
<dbReference type="GO" id="GO:0005886">
    <property type="term" value="C:plasma membrane"/>
    <property type="evidence" value="ECO:0007669"/>
    <property type="project" value="UniProtKB-SubCell"/>
</dbReference>
<feature type="transmembrane region" description="Helical" evidence="14">
    <location>
        <begin position="394"/>
        <end position="413"/>
    </location>
</feature>
<dbReference type="InterPro" id="IPR022791">
    <property type="entry name" value="L-PG_synthase/AglD"/>
</dbReference>
<dbReference type="GO" id="GO:0050071">
    <property type="term" value="F:phosphatidylglycerol lysyltransferase activity"/>
    <property type="evidence" value="ECO:0007669"/>
    <property type="project" value="UniProtKB-EC"/>
</dbReference>
<feature type="transmembrane region" description="Helical" evidence="14">
    <location>
        <begin position="249"/>
        <end position="269"/>
    </location>
</feature>
<evidence type="ECO:0000313" key="17">
    <source>
        <dbReference type="Proteomes" id="UP000466586"/>
    </source>
</evidence>
<dbReference type="Pfam" id="PF03706">
    <property type="entry name" value="LPG_synthase_TM"/>
    <property type="match status" value="1"/>
</dbReference>
<feature type="transmembrane region" description="Helical" evidence="14">
    <location>
        <begin position="419"/>
        <end position="436"/>
    </location>
</feature>
<dbReference type="EC" id="2.3.2.3" evidence="3"/>